<feature type="compositionally biased region" description="Polar residues" evidence="1">
    <location>
        <begin position="351"/>
        <end position="373"/>
    </location>
</feature>
<dbReference type="Proteomes" id="UP001215151">
    <property type="component" value="Unassembled WGS sequence"/>
</dbReference>
<feature type="region of interest" description="Disordered" evidence="1">
    <location>
        <begin position="494"/>
        <end position="608"/>
    </location>
</feature>
<accession>A0AAD7TQ95</accession>
<feature type="region of interest" description="Disordered" evidence="1">
    <location>
        <begin position="167"/>
        <end position="192"/>
    </location>
</feature>
<feature type="compositionally biased region" description="Low complexity" evidence="1">
    <location>
        <begin position="175"/>
        <end position="192"/>
    </location>
</feature>
<feature type="region of interest" description="Disordered" evidence="1">
    <location>
        <begin position="458"/>
        <end position="479"/>
    </location>
</feature>
<keyword evidence="2" id="KW-0472">Membrane</keyword>
<feature type="region of interest" description="Disordered" evidence="1">
    <location>
        <begin position="342"/>
        <end position="373"/>
    </location>
</feature>
<organism evidence="3 4">
    <name type="scientific">Trametes cubensis</name>
    <dbReference type="NCBI Taxonomy" id="1111947"/>
    <lineage>
        <taxon>Eukaryota</taxon>
        <taxon>Fungi</taxon>
        <taxon>Dikarya</taxon>
        <taxon>Basidiomycota</taxon>
        <taxon>Agaricomycotina</taxon>
        <taxon>Agaricomycetes</taxon>
        <taxon>Polyporales</taxon>
        <taxon>Polyporaceae</taxon>
        <taxon>Trametes</taxon>
    </lineage>
</organism>
<evidence type="ECO:0000256" key="1">
    <source>
        <dbReference type="SAM" id="MobiDB-lite"/>
    </source>
</evidence>
<comment type="caution">
    <text evidence="3">The sequence shown here is derived from an EMBL/GenBank/DDBJ whole genome shotgun (WGS) entry which is preliminary data.</text>
</comment>
<sequence>MLDELQVDKRGLHHRLGAGLKKLNKRVYVPTAIFTPYPSDTDTETATTPVTPTQPAAGPGTGTGLTTQPTATSPAATSPALPNQPNQNTATNTATDPINPAASGTPASAASSPATSATPNTTTSVTPAATQQQTSQTKAQVTTPAQHSDTTQAAADALTQVTATVTSTRSGNADAASTIAAPSASTTGTSSGVSTGVVVGGIIAAVIGLAGIVFAVIYFVRRSRRGDDEDDANDFNAQAFRRQSTAIPDDGMSGMTRAMTYNRGGSNTPRPPTMIERKMASTPAPYNVPVVPHPYAYSQPSFSPGQIITPGPYTPTTVNSANPFFSPYGESPIGSPVSVAPYDSAYDSRGQPISRQPSTGSSTMLSRQPSSAAQFALQPAQEAEYVDLNRSSVTPFQAAQYAEISRRLNTTPPQALSAAEVAEVAEELAEQPEPAPIPRQRPVEPLELQPSISFDESQHLSVAPTPREHSLPESPFADPTLSMHEEQLQHIPDEKRESLPQPPSPTFSSKSRVPSSPPTLPEIHIQQRPFSPVSLDFPIAPSTPRPTPSPLGSSFTMPSPPPDAHFPEATTNAPAPTPREQPNPASAFSKRPDTVYTLYDEDDAYAGI</sequence>
<reference evidence="3" key="1">
    <citation type="submission" date="2022-11" db="EMBL/GenBank/DDBJ databases">
        <title>Genome Sequence of Cubamyces cubensis.</title>
        <authorList>
            <person name="Buettner E."/>
        </authorList>
    </citation>
    <scope>NUCLEOTIDE SEQUENCE</scope>
    <source>
        <strain evidence="3">MPL-01</strain>
    </source>
</reference>
<protein>
    <submittedName>
        <fullName evidence="3">Uncharacterized protein</fullName>
    </submittedName>
</protein>
<dbReference type="AlphaFoldDB" id="A0AAD7TQ95"/>
<feature type="transmembrane region" description="Helical" evidence="2">
    <location>
        <begin position="197"/>
        <end position="220"/>
    </location>
</feature>
<feature type="region of interest" description="Disordered" evidence="1">
    <location>
        <begin position="35"/>
        <end position="153"/>
    </location>
</feature>
<evidence type="ECO:0000256" key="2">
    <source>
        <dbReference type="SAM" id="Phobius"/>
    </source>
</evidence>
<gene>
    <name evidence="3" type="ORF">ONZ51_g8420</name>
</gene>
<evidence type="ECO:0000313" key="4">
    <source>
        <dbReference type="Proteomes" id="UP001215151"/>
    </source>
</evidence>
<dbReference type="EMBL" id="JAPEVG010000254">
    <property type="protein sequence ID" value="KAJ8472585.1"/>
    <property type="molecule type" value="Genomic_DNA"/>
</dbReference>
<keyword evidence="2" id="KW-0812">Transmembrane</keyword>
<feature type="region of interest" description="Disordered" evidence="1">
    <location>
        <begin position="417"/>
        <end position="442"/>
    </location>
</feature>
<feature type="compositionally biased region" description="Acidic residues" evidence="1">
    <location>
        <begin position="599"/>
        <end position="608"/>
    </location>
</feature>
<proteinExistence type="predicted"/>
<name>A0AAD7TQ95_9APHY</name>
<keyword evidence="4" id="KW-1185">Reference proteome</keyword>
<keyword evidence="2" id="KW-1133">Transmembrane helix</keyword>
<evidence type="ECO:0000313" key="3">
    <source>
        <dbReference type="EMBL" id="KAJ8472585.1"/>
    </source>
</evidence>
<feature type="compositionally biased region" description="Low complexity" evidence="1">
    <location>
        <begin position="38"/>
        <end position="153"/>
    </location>
</feature>